<feature type="domain" description="PhoD-like phosphatase metallophosphatase" evidence="1">
    <location>
        <begin position="138"/>
        <end position="518"/>
    </location>
</feature>
<dbReference type="PANTHER" id="PTHR43606">
    <property type="entry name" value="PHOSPHATASE, PUTATIVE (AFU_ORTHOLOGUE AFUA_6G08710)-RELATED"/>
    <property type="match status" value="1"/>
</dbReference>
<proteinExistence type="predicted"/>
<evidence type="ECO:0000259" key="2">
    <source>
        <dbReference type="Pfam" id="PF16655"/>
    </source>
</evidence>
<evidence type="ECO:0000259" key="1">
    <source>
        <dbReference type="Pfam" id="PF09423"/>
    </source>
</evidence>
<organism evidence="3 4">
    <name type="scientific">Pelagerythrobacter marensis</name>
    <dbReference type="NCBI Taxonomy" id="543877"/>
    <lineage>
        <taxon>Bacteria</taxon>
        <taxon>Pseudomonadati</taxon>
        <taxon>Pseudomonadota</taxon>
        <taxon>Alphaproteobacteria</taxon>
        <taxon>Sphingomonadales</taxon>
        <taxon>Erythrobacteraceae</taxon>
        <taxon>Pelagerythrobacter</taxon>
    </lineage>
</organism>
<dbReference type="InterPro" id="IPR032093">
    <property type="entry name" value="PhoD_N"/>
</dbReference>
<dbReference type="PANTHER" id="PTHR43606:SF2">
    <property type="entry name" value="ALKALINE PHOSPHATASE FAMILY PROTEIN (AFU_ORTHOLOGUE AFUA_5G03860)"/>
    <property type="match status" value="1"/>
</dbReference>
<dbReference type="InterPro" id="IPR018946">
    <property type="entry name" value="PhoD-like_MPP"/>
</dbReference>
<dbReference type="SUPFAM" id="SSF56300">
    <property type="entry name" value="Metallo-dependent phosphatases"/>
    <property type="match status" value="1"/>
</dbReference>
<dbReference type="InterPro" id="IPR052900">
    <property type="entry name" value="Phospholipid_Metab_Enz"/>
</dbReference>
<dbReference type="CDD" id="cd07389">
    <property type="entry name" value="MPP_PhoD"/>
    <property type="match status" value="1"/>
</dbReference>
<dbReference type="InterPro" id="IPR038607">
    <property type="entry name" value="PhoD-like_sf"/>
</dbReference>
<dbReference type="AlphaFoldDB" id="A0A0G3XC06"/>
<sequence>MTMNRRNVLRLMGTSGALTLPSVAIARQEPAQVRFVHGVASGDPAQDGAVIWTRATAEEGFAGDIALRWYVAIAPDASPVASGEVWARAAADHTAKVEVASLRSGAEYHYWFEAADGTRSPTGRFRTLPAGAVDQVVLAVASCQLYPGGLFNAYADMAALPRLDAVVHLGDYIYEYGEAGYGAEIGERLGRLPDPPHEIVTLADYRRRHAQVKSDPDLQAAHARAAFICVWDDHEVTNDGWIGGAQNHQPETEGDWAGRKAVAMQAYFEWMPIRDPDPLRAHEAIFRSFEFGDLATLAMVETRLLARDEQVMPKGELPQADRVEALLAERDRAERGLLGQGQSEWLEGVLSASVRAGKPWQVIGNQVVMARVAGPDLEASLGAEAFAAMRAKMPEQFRDRIDEALAGYRAGVPFNLDSWDGYPHARERLYGLFARAGSRPMVLSGDSHAAWSNNLHDSAGRLAGIEIGCTAISSPSYGSILPGIGRALAEANEEVAFCDQDNKGYALVTLTPEQAQAEHVAVSTIFAKPFERRVTASFRASANGGPLGPTSD</sequence>
<dbReference type="STRING" id="543877.AM2010_1881"/>
<feature type="domain" description="Phospholipase D N-terminal" evidence="2">
    <location>
        <begin position="37"/>
        <end position="127"/>
    </location>
</feature>
<dbReference type="Pfam" id="PF09423">
    <property type="entry name" value="PhoD"/>
    <property type="match status" value="1"/>
</dbReference>
<accession>A0A0G3XC06</accession>
<evidence type="ECO:0000313" key="4">
    <source>
        <dbReference type="Proteomes" id="UP000037643"/>
    </source>
</evidence>
<evidence type="ECO:0000313" key="3">
    <source>
        <dbReference type="EMBL" id="AKM07943.1"/>
    </source>
</evidence>
<dbReference type="Pfam" id="PF16655">
    <property type="entry name" value="PhoD_N"/>
    <property type="match status" value="1"/>
</dbReference>
<reference evidence="3 4" key="1">
    <citation type="submission" date="2015-06" db="EMBL/GenBank/DDBJ databases">
        <authorList>
            <person name="Kim K.M."/>
        </authorList>
    </citation>
    <scope>NUCLEOTIDE SEQUENCE [LARGE SCALE GENOMIC DNA]</scope>
    <source>
        <strain evidence="3 4">KCTC 22370</strain>
    </source>
</reference>
<dbReference type="PATRIC" id="fig|543877.4.peg.1909"/>
<dbReference type="InterPro" id="IPR029052">
    <property type="entry name" value="Metallo-depent_PP-like"/>
</dbReference>
<name>A0A0G3XC06_9SPHN</name>
<dbReference type="RefSeq" id="WP_047806855.1">
    <property type="nucleotide sequence ID" value="NZ_CP011805.1"/>
</dbReference>
<dbReference type="KEGG" id="amx:AM2010_1881"/>
<dbReference type="Proteomes" id="UP000037643">
    <property type="component" value="Chromosome"/>
</dbReference>
<protein>
    <submittedName>
        <fullName evidence="3">Alkaline phosphatase</fullName>
    </submittedName>
</protein>
<dbReference type="OrthoDB" id="327733at2"/>
<dbReference type="Gene3D" id="2.60.40.380">
    <property type="entry name" value="Purple acid phosphatase-like, N-terminal"/>
    <property type="match status" value="1"/>
</dbReference>
<gene>
    <name evidence="3" type="ORF">AM2010_1881</name>
</gene>
<dbReference type="Gene3D" id="3.60.21.70">
    <property type="entry name" value="PhoD-like phosphatase"/>
    <property type="match status" value="1"/>
</dbReference>
<keyword evidence="4" id="KW-1185">Reference proteome</keyword>
<dbReference type="EMBL" id="CP011805">
    <property type="protein sequence ID" value="AKM07943.1"/>
    <property type="molecule type" value="Genomic_DNA"/>
</dbReference>